<protein>
    <submittedName>
        <fullName evidence="1">Uncharacterized protein</fullName>
    </submittedName>
</protein>
<evidence type="ECO:0000313" key="2">
    <source>
        <dbReference type="Proteomes" id="UP000030762"/>
    </source>
</evidence>
<evidence type="ECO:0000313" key="1">
    <source>
        <dbReference type="EMBL" id="EQC25036.1"/>
    </source>
</evidence>
<dbReference type="Proteomes" id="UP000030762">
    <property type="component" value="Unassembled WGS sequence"/>
</dbReference>
<dbReference type="AlphaFoldDB" id="T0PS38"/>
<dbReference type="VEuPathDB" id="FungiDB:SDRG_17083"/>
<name>T0PS38_SAPDV</name>
<sequence>MSSDTPFLATMDRGCEQFVFRALALHGWMRIGYAVVMMLNRSSAWHAAIPWLVRFVLPADAISIRGQAQIHEFIKKLDKPCLFWARRLGTYSSTNDSDRIDLMADLFRLEAFVASRDPFPDVWLSSKLSAVLAF</sequence>
<keyword evidence="2" id="KW-1185">Reference proteome</keyword>
<gene>
    <name evidence="1" type="ORF">SDRG_17083</name>
</gene>
<dbReference type="InParanoid" id="T0PS38"/>
<accession>T0PS38</accession>
<dbReference type="EMBL" id="JH767325">
    <property type="protein sequence ID" value="EQC25036.1"/>
    <property type="molecule type" value="Genomic_DNA"/>
</dbReference>
<reference evidence="1 2" key="1">
    <citation type="submission" date="2012-04" db="EMBL/GenBank/DDBJ databases">
        <title>The Genome Sequence of Saprolegnia declina VS20.</title>
        <authorList>
            <consortium name="The Broad Institute Genome Sequencing Platform"/>
            <person name="Russ C."/>
            <person name="Nusbaum C."/>
            <person name="Tyler B."/>
            <person name="van West P."/>
            <person name="Dieguez-Uribeondo J."/>
            <person name="de Bruijn I."/>
            <person name="Tripathy S."/>
            <person name="Jiang R."/>
            <person name="Young S.K."/>
            <person name="Zeng Q."/>
            <person name="Gargeya S."/>
            <person name="Fitzgerald M."/>
            <person name="Haas B."/>
            <person name="Abouelleil A."/>
            <person name="Alvarado L."/>
            <person name="Arachchi H.M."/>
            <person name="Berlin A."/>
            <person name="Chapman S.B."/>
            <person name="Goldberg J."/>
            <person name="Griggs A."/>
            <person name="Gujja S."/>
            <person name="Hansen M."/>
            <person name="Howarth C."/>
            <person name="Imamovic A."/>
            <person name="Larimer J."/>
            <person name="McCowen C."/>
            <person name="Montmayeur A."/>
            <person name="Murphy C."/>
            <person name="Neiman D."/>
            <person name="Pearson M."/>
            <person name="Priest M."/>
            <person name="Roberts A."/>
            <person name="Saif S."/>
            <person name="Shea T."/>
            <person name="Sisk P."/>
            <person name="Sykes S."/>
            <person name="Wortman J."/>
            <person name="Nusbaum C."/>
            <person name="Birren B."/>
        </authorList>
    </citation>
    <scope>NUCLEOTIDE SEQUENCE [LARGE SCALE GENOMIC DNA]</scope>
    <source>
        <strain evidence="1 2">VS20</strain>
    </source>
</reference>
<dbReference type="RefSeq" id="XP_008621540.1">
    <property type="nucleotide sequence ID" value="XM_008623318.1"/>
</dbReference>
<proteinExistence type="predicted"/>
<dbReference type="GeneID" id="19957810"/>
<organism evidence="1 2">
    <name type="scientific">Saprolegnia diclina (strain VS20)</name>
    <dbReference type="NCBI Taxonomy" id="1156394"/>
    <lineage>
        <taxon>Eukaryota</taxon>
        <taxon>Sar</taxon>
        <taxon>Stramenopiles</taxon>
        <taxon>Oomycota</taxon>
        <taxon>Saprolegniomycetes</taxon>
        <taxon>Saprolegniales</taxon>
        <taxon>Saprolegniaceae</taxon>
        <taxon>Saprolegnia</taxon>
    </lineage>
</organism>